<dbReference type="EMBL" id="VVXJ01000004">
    <property type="protein sequence ID" value="KAA2377365.1"/>
    <property type="molecule type" value="Genomic_DNA"/>
</dbReference>
<dbReference type="InterPro" id="IPR007139">
    <property type="entry name" value="DUF349"/>
</dbReference>
<dbReference type="AlphaFoldDB" id="A0A5B3GUH1"/>
<comment type="caution">
    <text evidence="3">The sequence shown here is derived from an EMBL/GenBank/DDBJ whole genome shotgun (WGS) entry which is preliminary data.</text>
</comment>
<feature type="compositionally biased region" description="Basic and acidic residues" evidence="2">
    <location>
        <begin position="80"/>
        <end position="91"/>
    </location>
</feature>
<name>A0A5B3GUH1_9BACT</name>
<gene>
    <name evidence="3" type="ORF">F2Y07_02550</name>
</gene>
<feature type="region of interest" description="Disordered" evidence="2">
    <location>
        <begin position="1"/>
        <end position="115"/>
    </location>
</feature>
<protein>
    <submittedName>
        <fullName evidence="3">DUF349 domain-containing protein</fullName>
    </submittedName>
</protein>
<proteinExistence type="predicted"/>
<dbReference type="Proteomes" id="UP000322658">
    <property type="component" value="Unassembled WGS sequence"/>
</dbReference>
<dbReference type="Pfam" id="PF03993">
    <property type="entry name" value="DUF349"/>
    <property type="match status" value="5"/>
</dbReference>
<evidence type="ECO:0000313" key="4">
    <source>
        <dbReference type="Proteomes" id="UP000322658"/>
    </source>
</evidence>
<sequence>MATEKPTLPAPEEQVSPAAEDAQANPAVTVRVPEPEMPAAGPAAEASAAAEEPVAEVADAPAESAVTETPAAETPAEEAAAERISGEEAAPRAKRARIKPAAGQEVAESEEDASRDVQVDFADEEAALAAQNAGLEIEGATPEEEAAEELAAQKPEEDKFAGKGKEELVALFARMLEEQPVQSIRRDVEALKIAFYRIRRAEVEAARRRFVEEGGAEEDFAPSVDGAEIQLKEQFKEYRRRRDAFIANLEAEKEANLKVKQAIIEELKELVNSDETLNHTFNKFRELQQRWKDTGIVPQQHVKDLWETYNLHVENFYSFIKINKELRDLDLKKNYEQKVALCEQAEALVLEPSVVEAFHKLQKLHDEWRETGPVANEYKEALWERFKAASSRINKQHQEHFETLKGEQVKNLELKTGLCVATEELSSQPLTTRKEWNRASDRLLEIQKTWKTIGFAPKKDNNRIYERFRTACDRFFEAKRQFYAGMKTEMEHNLQLKIEICEAAESLMNSEEWKKATDELIALQARWKQIGAVSRRHSDAVWKRFRAACDKFFERKASHFASVDGEHEENLQKKLALLAEMAGADVKAGGYEVIREFQRRWGEIGFVPIKQKDAIQKKYKAAVDELFNTLRGSERDRSMGRFREKVSSFKASGDRRLRSERERLYNKVRQLEQEIGLLENNIGFFAKSKNAEALVADVRAKIERAREEMASTIEKVKLIDKQDQDENNNA</sequence>
<feature type="coiled-coil region" evidence="1">
    <location>
        <begin position="654"/>
        <end position="722"/>
    </location>
</feature>
<accession>A0A5B3GUH1</accession>
<reference evidence="3 4" key="1">
    <citation type="journal article" date="2019" name="Nat. Med.">
        <title>A library of human gut bacterial isolates paired with longitudinal multiomics data enables mechanistic microbiome research.</title>
        <authorList>
            <person name="Poyet M."/>
            <person name="Groussin M."/>
            <person name="Gibbons S.M."/>
            <person name="Avila-Pacheco J."/>
            <person name="Jiang X."/>
            <person name="Kearney S.M."/>
            <person name="Perrotta A.R."/>
            <person name="Berdy B."/>
            <person name="Zhao S."/>
            <person name="Lieberman T.D."/>
            <person name="Swanson P.K."/>
            <person name="Smith M."/>
            <person name="Roesemann S."/>
            <person name="Alexander J.E."/>
            <person name="Rich S.A."/>
            <person name="Livny J."/>
            <person name="Vlamakis H."/>
            <person name="Clish C."/>
            <person name="Bullock K."/>
            <person name="Deik A."/>
            <person name="Scott J."/>
            <person name="Pierce K.A."/>
            <person name="Xavier R.J."/>
            <person name="Alm E.J."/>
        </authorList>
    </citation>
    <scope>NUCLEOTIDE SEQUENCE [LARGE SCALE GENOMIC DNA]</scope>
    <source>
        <strain evidence="3 4">BIOML-A1</strain>
    </source>
</reference>
<organism evidence="3 4">
    <name type="scientific">Alistipes shahii</name>
    <dbReference type="NCBI Taxonomy" id="328814"/>
    <lineage>
        <taxon>Bacteria</taxon>
        <taxon>Pseudomonadati</taxon>
        <taxon>Bacteroidota</taxon>
        <taxon>Bacteroidia</taxon>
        <taxon>Bacteroidales</taxon>
        <taxon>Rikenellaceae</taxon>
        <taxon>Alistipes</taxon>
    </lineage>
</organism>
<evidence type="ECO:0000256" key="2">
    <source>
        <dbReference type="SAM" id="MobiDB-lite"/>
    </source>
</evidence>
<feature type="compositionally biased region" description="Low complexity" evidence="2">
    <location>
        <begin position="37"/>
        <end position="78"/>
    </location>
</feature>
<evidence type="ECO:0000256" key="1">
    <source>
        <dbReference type="SAM" id="Coils"/>
    </source>
</evidence>
<keyword evidence="1" id="KW-0175">Coiled coil</keyword>
<evidence type="ECO:0000313" key="3">
    <source>
        <dbReference type="EMBL" id="KAA2377365.1"/>
    </source>
</evidence>
<dbReference type="RefSeq" id="WP_149885791.1">
    <property type="nucleotide sequence ID" value="NZ_DBEXFN010000045.1"/>
</dbReference>